<dbReference type="InterPro" id="IPR036505">
    <property type="entry name" value="Amidase/PGRP_sf"/>
</dbReference>
<evidence type="ECO:0000256" key="1">
    <source>
        <dbReference type="ARBA" id="ARBA00007553"/>
    </source>
</evidence>
<dbReference type="SUPFAM" id="SSF55846">
    <property type="entry name" value="N-acetylmuramoyl-L-alanine amidase-like"/>
    <property type="match status" value="1"/>
</dbReference>
<sequence>MSGKSFVTTAQAQEVKAEQPLIPVTITIDDRAATREAIIRRVRASGRQFIERSEWGALKAKDGMESDWNYSMIAVHHAGRSYSCASGADQMKDTQGEHLDSKYDDIAYHFGIDCSGAIYEGRDIRLKGGSVRGYNTGVIGIVFLNNLTTAAEGDDLWAMSREAIERLGINTTNTIPTNQIDAAHELINTLKSVFLITQLGGHREYPGQAADGKICPGNVGMEFVINMRKVTGLFPPPKPL</sequence>
<dbReference type="GO" id="GO:0008745">
    <property type="term" value="F:N-acetylmuramoyl-L-alanine amidase activity"/>
    <property type="evidence" value="ECO:0007669"/>
    <property type="project" value="UniProtKB-EC"/>
</dbReference>
<protein>
    <submittedName>
        <fullName evidence="3">N-acetylmuramoyl-L-alanine amidase</fullName>
        <ecNumber evidence="3">3.5.1.28</ecNumber>
    </submittedName>
</protein>
<dbReference type="InterPro" id="IPR015510">
    <property type="entry name" value="PGRP"/>
</dbReference>
<comment type="similarity">
    <text evidence="1">Belongs to the N-acetylmuramoyl-L-alanine amidase 2 family.</text>
</comment>
<evidence type="ECO:0000313" key="3">
    <source>
        <dbReference type="EMBL" id="WXL25261.1"/>
    </source>
</evidence>
<name>A0ABZ2RE07_ECTME</name>
<feature type="domain" description="Peptidoglycan recognition protein family" evidence="2">
    <location>
        <begin position="47"/>
        <end position="187"/>
    </location>
</feature>
<accession>A0ABZ2RE07</accession>
<dbReference type="CDD" id="cd06583">
    <property type="entry name" value="PGRP"/>
    <property type="match status" value="1"/>
</dbReference>
<dbReference type="InterPro" id="IPR006619">
    <property type="entry name" value="PGRP_domain_met/bac"/>
</dbReference>
<keyword evidence="3" id="KW-0378">Hydrolase</keyword>
<gene>
    <name evidence="3" type="ORF">WG219_18455</name>
</gene>
<keyword evidence="4" id="KW-1185">Reference proteome</keyword>
<proteinExistence type="inferred from homology"/>
<organism evidence="3 4">
    <name type="scientific">Ectopseudomonas mendocina</name>
    <name type="common">Pseudomonas mendocina</name>
    <dbReference type="NCBI Taxonomy" id="300"/>
    <lineage>
        <taxon>Bacteria</taxon>
        <taxon>Pseudomonadati</taxon>
        <taxon>Pseudomonadota</taxon>
        <taxon>Gammaproteobacteria</taxon>
        <taxon>Pseudomonadales</taxon>
        <taxon>Pseudomonadaceae</taxon>
        <taxon>Ectopseudomonas</taxon>
    </lineage>
</organism>
<dbReference type="Gene3D" id="3.40.80.10">
    <property type="entry name" value="Peptidoglycan recognition protein-like"/>
    <property type="match status" value="1"/>
</dbReference>
<dbReference type="Pfam" id="PF01510">
    <property type="entry name" value="Amidase_2"/>
    <property type="match status" value="1"/>
</dbReference>
<dbReference type="PANTHER" id="PTHR11022:SF41">
    <property type="entry name" value="PEPTIDOGLYCAN-RECOGNITION PROTEIN LC-RELATED"/>
    <property type="match status" value="1"/>
</dbReference>
<reference evidence="3 4" key="1">
    <citation type="submission" date="2024-03" db="EMBL/GenBank/DDBJ databases">
        <title>Complete genome of BD2.</title>
        <authorList>
            <person name="Cao G."/>
        </authorList>
    </citation>
    <scope>NUCLEOTIDE SEQUENCE [LARGE SCALE GENOMIC DNA]</scope>
    <source>
        <strain evidence="3 4">BD2</strain>
    </source>
</reference>
<dbReference type="EC" id="3.5.1.28" evidence="3"/>
<evidence type="ECO:0000313" key="4">
    <source>
        <dbReference type="Proteomes" id="UP001476583"/>
    </source>
</evidence>
<dbReference type="InterPro" id="IPR002502">
    <property type="entry name" value="Amidase_domain"/>
</dbReference>
<dbReference type="PANTHER" id="PTHR11022">
    <property type="entry name" value="PEPTIDOGLYCAN RECOGNITION PROTEIN"/>
    <property type="match status" value="1"/>
</dbReference>
<dbReference type="SMART" id="SM00701">
    <property type="entry name" value="PGRP"/>
    <property type="match status" value="1"/>
</dbReference>
<evidence type="ECO:0000259" key="2">
    <source>
        <dbReference type="SMART" id="SM00701"/>
    </source>
</evidence>
<dbReference type="EMBL" id="CP148074">
    <property type="protein sequence ID" value="WXL25261.1"/>
    <property type="molecule type" value="Genomic_DNA"/>
</dbReference>
<dbReference type="Proteomes" id="UP001476583">
    <property type="component" value="Chromosome"/>
</dbReference>